<keyword evidence="8 9" id="KW-0539">Nucleus</keyword>
<comment type="subcellular location">
    <subcellularLocation>
        <location evidence="1 9">Nucleus</location>
    </subcellularLocation>
</comment>
<keyword evidence="4 9" id="KW-0678">Repressor</keyword>
<feature type="domain" description="Mediator complex subunit Med13 C-terminal" evidence="11">
    <location>
        <begin position="216"/>
        <end position="651"/>
    </location>
</feature>
<protein>
    <recommendedName>
        <fullName evidence="3 9">Mediator of RNA polymerase II transcription subunit 13</fullName>
    </recommendedName>
</protein>
<feature type="region of interest" description="Disordered" evidence="10">
    <location>
        <begin position="481"/>
        <end position="516"/>
    </location>
</feature>
<dbReference type="GO" id="GO:0003713">
    <property type="term" value="F:transcription coactivator activity"/>
    <property type="evidence" value="ECO:0007669"/>
    <property type="project" value="TreeGrafter"/>
</dbReference>
<comment type="subunit">
    <text evidence="9">Component of the Mediator complex.</text>
</comment>
<gene>
    <name evidence="12" type="ORF">HAZT_HAZT007820</name>
</gene>
<feature type="compositionally biased region" description="Polar residues" evidence="10">
    <location>
        <begin position="506"/>
        <end position="516"/>
    </location>
</feature>
<comment type="similarity">
    <text evidence="2 9">Belongs to the Mediator complex subunit 13 family.</text>
</comment>
<dbReference type="GO" id="GO:0016592">
    <property type="term" value="C:mediator complex"/>
    <property type="evidence" value="ECO:0007669"/>
    <property type="project" value="InterPro"/>
</dbReference>
<proteinExistence type="inferred from homology"/>
<comment type="caution">
    <text evidence="12">The sequence shown here is derived from an EMBL/GenBank/DDBJ whole genome shotgun (WGS) entry which is preliminary data.</text>
</comment>
<evidence type="ECO:0000256" key="1">
    <source>
        <dbReference type="ARBA" id="ARBA00004123"/>
    </source>
</evidence>
<dbReference type="EMBL" id="JQDR03012864">
    <property type="protein sequence ID" value="KAA0190616.1"/>
    <property type="molecule type" value="Genomic_DNA"/>
</dbReference>
<sequence length="662" mass="73337">MEPIISLESIVELAADTHNISRQSDQLKCLAFSVFTQCRRFLTHTNSVRSLTGFGPASVYDNFLKPRDDDAFKEVIYEVLQFRERARIPTMRPDNFLTKLEKIEQEYQLVKNNRHKGIQGPDREGVRLQGGTREGLRRAPSVMKIEEAQAFLVGHRQPGRPGYMGGIDAELAPSLDQTKVSERGSAFLLTKAARNFGPKPEEPNEEEEVRAPYPVCSPPYILASVKENNHKEAEEALGAPREKSTVLHCTYCLSEDQHWLLAAATDNHGEMLDTITINIEVPNRTRRKKASSRRPGLKKLMEWILGVMSTGVHPWRLVVGKLGRMGHGELKGWLHLLSRKSLMASSKNLRDLCKQCDYLFPGAAPCILSACLVSLEPDSTFRMMPDVFTPDERFGHTSQNCNLNTPQDVTCTHILVFPTSATAQSAQRFQDEYPFQFVNEDSLLLDDHMDGMGGLNYIDIVNMESSGNEPDPLDDVAIGVPESLSQSSSPNNAGFGGGDSRGRCVSPSQQNGQALSNGQVLADPDEDEMATLLQQPLALGYYVSTAGTGKLPQWFWSACPHLENVCPVFLKSALHLNQPAVTQAEAEDVLPNTSNKAHPLDSACTADVLRVIKAFVPHRYVLEGYNGLSWLALDPTTQDRRSCLPLHMQALSNLYNSVAALV</sequence>
<dbReference type="AlphaFoldDB" id="A0A6A0GW11"/>
<feature type="compositionally biased region" description="Polar residues" evidence="10">
    <location>
        <begin position="483"/>
        <end position="492"/>
    </location>
</feature>
<evidence type="ECO:0000256" key="7">
    <source>
        <dbReference type="ARBA" id="ARBA00023163"/>
    </source>
</evidence>
<evidence type="ECO:0000256" key="10">
    <source>
        <dbReference type="SAM" id="MobiDB-lite"/>
    </source>
</evidence>
<evidence type="ECO:0000256" key="4">
    <source>
        <dbReference type="ARBA" id="ARBA00022491"/>
    </source>
</evidence>
<dbReference type="Proteomes" id="UP000711488">
    <property type="component" value="Unassembled WGS sequence"/>
</dbReference>
<reference evidence="12" key="2">
    <citation type="journal article" date="2018" name="Environ. Sci. Technol.">
        <title>The Toxicogenome of Hyalella azteca: A Model for Sediment Ecotoxicology and Evolutionary Toxicology.</title>
        <authorList>
            <person name="Poynton H.C."/>
            <person name="Hasenbein S."/>
            <person name="Benoit J.B."/>
            <person name="Sepulveda M.S."/>
            <person name="Poelchau M.F."/>
            <person name="Hughes D.S.T."/>
            <person name="Murali S.C."/>
            <person name="Chen S."/>
            <person name="Glastad K.M."/>
            <person name="Goodisman M.A.D."/>
            <person name="Werren J.H."/>
            <person name="Vineis J.H."/>
            <person name="Bowen J.L."/>
            <person name="Friedrich M."/>
            <person name="Jones J."/>
            <person name="Robertson H.M."/>
            <person name="Feyereisen R."/>
            <person name="Mechler-Hickson A."/>
            <person name="Mathers N."/>
            <person name="Lee C.E."/>
            <person name="Colbourne J.K."/>
            <person name="Biales A."/>
            <person name="Johnston J.S."/>
            <person name="Wellborn G.A."/>
            <person name="Rosendale A.J."/>
            <person name="Cridge A.G."/>
            <person name="Munoz-Torres M.C."/>
            <person name="Bain P.A."/>
            <person name="Manny A.R."/>
            <person name="Major K.M."/>
            <person name="Lambert F.N."/>
            <person name="Vulpe C.D."/>
            <person name="Tuck P."/>
            <person name="Blalock B.J."/>
            <person name="Lin Y.Y."/>
            <person name="Smith M.E."/>
            <person name="Ochoa-Acuna H."/>
            <person name="Chen M.M."/>
            <person name="Childers C.P."/>
            <person name="Qu J."/>
            <person name="Dugan S."/>
            <person name="Lee S.L."/>
            <person name="Chao H."/>
            <person name="Dinh H."/>
            <person name="Han Y."/>
            <person name="Doddapaneni H."/>
            <person name="Worley K.C."/>
            <person name="Muzny D.M."/>
            <person name="Gibbs R.A."/>
            <person name="Richards S."/>
        </authorList>
    </citation>
    <scope>NUCLEOTIDE SEQUENCE</scope>
    <source>
        <strain evidence="12">HAZT.00-mixed</strain>
        <tissue evidence="12">Whole organism</tissue>
    </source>
</reference>
<keyword evidence="6 9" id="KW-0010">Activator</keyword>
<evidence type="ECO:0000256" key="3">
    <source>
        <dbReference type="ARBA" id="ARBA00019618"/>
    </source>
</evidence>
<evidence type="ECO:0000256" key="2">
    <source>
        <dbReference type="ARBA" id="ARBA00009354"/>
    </source>
</evidence>
<dbReference type="GO" id="GO:0045944">
    <property type="term" value="P:positive regulation of transcription by RNA polymerase II"/>
    <property type="evidence" value="ECO:0007669"/>
    <property type="project" value="TreeGrafter"/>
</dbReference>
<name>A0A6A0GW11_HYAAZ</name>
<dbReference type="InterPro" id="IPR009401">
    <property type="entry name" value="Med13_C"/>
</dbReference>
<accession>A0A6A0GW11</accession>
<evidence type="ECO:0000256" key="6">
    <source>
        <dbReference type="ARBA" id="ARBA00023159"/>
    </source>
</evidence>
<keyword evidence="7 9" id="KW-0804">Transcription</keyword>
<evidence type="ECO:0000259" key="11">
    <source>
        <dbReference type="Pfam" id="PF06333"/>
    </source>
</evidence>
<dbReference type="InterPro" id="IPR051139">
    <property type="entry name" value="Mediator_complx_sub13"/>
</dbReference>
<dbReference type="Pfam" id="PF06333">
    <property type="entry name" value="Med13_C"/>
    <property type="match status" value="1"/>
</dbReference>
<comment type="function">
    <text evidence="9">Component of the Mediator complex, a coactivator involved in regulated transcription of nearly all RNA polymerase II-dependent genes. Mediator functions as a bridge to convey information from gene-specific regulatory proteins to the basal RNA polymerase II transcription machinery. Mediator is recruited to promoters by direct interactions with regulatory proteins and serves as a scaffold for the assembly of a functional preinitiation complex with RNA polymerase II and the general transcription factors.</text>
</comment>
<evidence type="ECO:0000313" key="12">
    <source>
        <dbReference type="EMBL" id="KAA0190616.1"/>
    </source>
</evidence>
<keyword evidence="5 9" id="KW-0805">Transcription regulation</keyword>
<dbReference type="PANTHER" id="PTHR48249">
    <property type="entry name" value="MEDIATOR OF RNA POLYMERASE II TRANSCRIPTION SUBUNIT 13"/>
    <property type="match status" value="1"/>
</dbReference>
<evidence type="ECO:0000256" key="9">
    <source>
        <dbReference type="RuleBase" id="RU364134"/>
    </source>
</evidence>
<evidence type="ECO:0000256" key="8">
    <source>
        <dbReference type="ARBA" id="ARBA00023242"/>
    </source>
</evidence>
<organism evidence="12">
    <name type="scientific">Hyalella azteca</name>
    <name type="common">Amphipod</name>
    <dbReference type="NCBI Taxonomy" id="294128"/>
    <lineage>
        <taxon>Eukaryota</taxon>
        <taxon>Metazoa</taxon>
        <taxon>Ecdysozoa</taxon>
        <taxon>Arthropoda</taxon>
        <taxon>Crustacea</taxon>
        <taxon>Multicrustacea</taxon>
        <taxon>Malacostraca</taxon>
        <taxon>Eumalacostraca</taxon>
        <taxon>Peracarida</taxon>
        <taxon>Amphipoda</taxon>
        <taxon>Senticaudata</taxon>
        <taxon>Talitrida</taxon>
        <taxon>Talitroidea</taxon>
        <taxon>Hyalellidae</taxon>
        <taxon>Hyalella</taxon>
    </lineage>
</organism>
<reference evidence="12" key="3">
    <citation type="submission" date="2019-06" db="EMBL/GenBank/DDBJ databases">
        <authorList>
            <person name="Poynton C."/>
            <person name="Hasenbein S."/>
            <person name="Benoit J.B."/>
            <person name="Sepulveda M.S."/>
            <person name="Poelchau M.F."/>
            <person name="Murali S.C."/>
            <person name="Chen S."/>
            <person name="Glastad K.M."/>
            <person name="Werren J.H."/>
            <person name="Vineis J.H."/>
            <person name="Bowen J.L."/>
            <person name="Friedrich M."/>
            <person name="Jones J."/>
            <person name="Robertson H.M."/>
            <person name="Feyereisen R."/>
            <person name="Mechler-Hickson A."/>
            <person name="Mathers N."/>
            <person name="Lee C.E."/>
            <person name="Colbourne J.K."/>
            <person name="Biales A."/>
            <person name="Johnston J.S."/>
            <person name="Wellborn G.A."/>
            <person name="Rosendale A.J."/>
            <person name="Cridge A.G."/>
            <person name="Munoz-Torres M.C."/>
            <person name="Bain P.A."/>
            <person name="Manny A.R."/>
            <person name="Major K.M."/>
            <person name="Lambert F.N."/>
            <person name="Vulpe C.D."/>
            <person name="Tuck P."/>
            <person name="Blalock B.J."/>
            <person name="Lin Y.-Y."/>
            <person name="Smith M.E."/>
            <person name="Ochoa-Acuna H."/>
            <person name="Chen M.-J.M."/>
            <person name="Childers C.P."/>
            <person name="Qu J."/>
            <person name="Dugan S."/>
            <person name="Lee S.L."/>
            <person name="Chao H."/>
            <person name="Dinh H."/>
            <person name="Han Y."/>
            <person name="Doddapaneni H."/>
            <person name="Worley K.C."/>
            <person name="Muzny D.M."/>
            <person name="Gibbs R.A."/>
            <person name="Richards S."/>
        </authorList>
    </citation>
    <scope>NUCLEOTIDE SEQUENCE</scope>
    <source>
        <strain evidence="12">HAZT.00-mixed</strain>
        <tissue evidence="12">Whole organism</tissue>
    </source>
</reference>
<evidence type="ECO:0000256" key="5">
    <source>
        <dbReference type="ARBA" id="ARBA00023015"/>
    </source>
</evidence>
<reference evidence="12" key="1">
    <citation type="submission" date="2014-08" db="EMBL/GenBank/DDBJ databases">
        <authorList>
            <person name="Murali S."/>
            <person name="Richards S."/>
            <person name="Bandaranaike D."/>
            <person name="Bellair M."/>
            <person name="Blankenburg K."/>
            <person name="Chao H."/>
            <person name="Dinh H."/>
            <person name="Doddapaneni H."/>
            <person name="Dugan-Rocha S."/>
            <person name="Elkadiri S."/>
            <person name="Gnanaolivu R."/>
            <person name="Hughes D."/>
            <person name="Lee S."/>
            <person name="Li M."/>
            <person name="Ming W."/>
            <person name="Munidasa M."/>
            <person name="Muniz J."/>
            <person name="Nguyen L."/>
            <person name="Osuji N."/>
            <person name="Pu L.-L."/>
            <person name="Puazo M."/>
            <person name="Skinner E."/>
            <person name="Qu C."/>
            <person name="Quiroz J."/>
            <person name="Raj R."/>
            <person name="Weissenberger G."/>
            <person name="Xin Y."/>
            <person name="Zou X."/>
            <person name="Han Y."/>
            <person name="Worley K."/>
            <person name="Muzny D."/>
            <person name="Gibbs R."/>
        </authorList>
    </citation>
    <scope>NUCLEOTIDE SEQUENCE</scope>
    <source>
        <strain evidence="12">HAZT.00-mixed</strain>
        <tissue evidence="12">Whole organism</tissue>
    </source>
</reference>
<dbReference type="PANTHER" id="PTHR48249:SF3">
    <property type="entry name" value="MEDIATOR OF RNA POLYMERASE II TRANSCRIPTION SUBUNIT 13"/>
    <property type="match status" value="1"/>
</dbReference>